<feature type="domain" description="SSD" evidence="8">
    <location>
        <begin position="207"/>
        <end position="356"/>
    </location>
</feature>
<dbReference type="PANTHER" id="PTHR33406:SF11">
    <property type="entry name" value="MEMBRANE PROTEIN SCO6666-RELATED"/>
    <property type="match status" value="1"/>
</dbReference>
<dbReference type="Pfam" id="PF03176">
    <property type="entry name" value="MMPL"/>
    <property type="match status" value="2"/>
</dbReference>
<dbReference type="Gene3D" id="1.20.1640.10">
    <property type="entry name" value="Multidrug efflux transporter AcrB transmembrane domain"/>
    <property type="match status" value="2"/>
</dbReference>
<evidence type="ECO:0000259" key="8">
    <source>
        <dbReference type="PROSITE" id="PS50156"/>
    </source>
</evidence>
<feature type="transmembrane region" description="Helical" evidence="7">
    <location>
        <begin position="306"/>
        <end position="325"/>
    </location>
</feature>
<evidence type="ECO:0000256" key="1">
    <source>
        <dbReference type="ARBA" id="ARBA00004651"/>
    </source>
</evidence>
<keyword evidence="5 7" id="KW-1133">Transmembrane helix</keyword>
<name>A0A6I6FP08_9ACTN</name>
<protein>
    <submittedName>
        <fullName evidence="9">MMPL family transporter</fullName>
    </submittedName>
</protein>
<feature type="transmembrane region" description="Helical" evidence="7">
    <location>
        <begin position="250"/>
        <end position="272"/>
    </location>
</feature>
<feature type="transmembrane region" description="Helical" evidence="7">
    <location>
        <begin position="35"/>
        <end position="57"/>
    </location>
</feature>
<evidence type="ECO:0000256" key="4">
    <source>
        <dbReference type="ARBA" id="ARBA00022692"/>
    </source>
</evidence>
<evidence type="ECO:0000256" key="7">
    <source>
        <dbReference type="SAM" id="Phobius"/>
    </source>
</evidence>
<dbReference type="SUPFAM" id="SSF82866">
    <property type="entry name" value="Multidrug efflux transporter AcrB transmembrane domain"/>
    <property type="match status" value="2"/>
</dbReference>
<organism evidence="9 10">
    <name type="scientific">Streptomyces ficellus</name>
    <dbReference type="NCBI Taxonomy" id="1977088"/>
    <lineage>
        <taxon>Bacteria</taxon>
        <taxon>Bacillati</taxon>
        <taxon>Actinomycetota</taxon>
        <taxon>Actinomycetes</taxon>
        <taxon>Kitasatosporales</taxon>
        <taxon>Streptomycetaceae</taxon>
        <taxon>Streptomyces</taxon>
    </lineage>
</organism>
<accession>A0A6I6FP08</accession>
<comment type="subcellular location">
    <subcellularLocation>
        <location evidence="1">Cell membrane</location>
        <topology evidence="1">Multi-pass membrane protein</topology>
    </subcellularLocation>
</comment>
<feature type="transmembrane region" description="Helical" evidence="7">
    <location>
        <begin position="625"/>
        <end position="646"/>
    </location>
</feature>
<evidence type="ECO:0000256" key="5">
    <source>
        <dbReference type="ARBA" id="ARBA00022989"/>
    </source>
</evidence>
<feature type="transmembrane region" description="Helical" evidence="7">
    <location>
        <begin position="667"/>
        <end position="689"/>
    </location>
</feature>
<evidence type="ECO:0000256" key="3">
    <source>
        <dbReference type="ARBA" id="ARBA00022475"/>
    </source>
</evidence>
<keyword evidence="3" id="KW-1003">Cell membrane</keyword>
<dbReference type="AlphaFoldDB" id="A0A6I6FP08"/>
<dbReference type="InterPro" id="IPR050545">
    <property type="entry name" value="Mycobact_MmpL"/>
</dbReference>
<dbReference type="Proteomes" id="UP000422572">
    <property type="component" value="Chromosome"/>
</dbReference>
<feature type="transmembrane region" description="Helical" evidence="7">
    <location>
        <begin position="205"/>
        <end position="238"/>
    </location>
</feature>
<dbReference type="RefSeq" id="WP_156695798.1">
    <property type="nucleotide sequence ID" value="NZ_CP034279.1"/>
</dbReference>
<feature type="transmembrane region" description="Helical" evidence="7">
    <location>
        <begin position="554"/>
        <end position="575"/>
    </location>
</feature>
<reference evidence="9 10" key="1">
    <citation type="submission" date="2018-12" db="EMBL/GenBank/DDBJ databases">
        <title>Complete genome sequence of Streptomyces ficellus NRRL8067, the producer of ficellomycin, feldamycin and nojirimycin.</title>
        <authorList>
            <person name="Zhang H."/>
            <person name="Yue R."/>
            <person name="Liu Y."/>
            <person name="Li M."/>
            <person name="Mu H."/>
            <person name="Zhang J."/>
        </authorList>
    </citation>
    <scope>NUCLEOTIDE SEQUENCE [LARGE SCALE GENOMIC DNA]</scope>
    <source>
        <strain evidence="9 10">NRRL 8067</strain>
    </source>
</reference>
<evidence type="ECO:0000256" key="2">
    <source>
        <dbReference type="ARBA" id="ARBA00010157"/>
    </source>
</evidence>
<dbReference type="InterPro" id="IPR004869">
    <property type="entry name" value="MMPL_dom"/>
</dbReference>
<keyword evidence="4 7" id="KW-0812">Transmembrane</keyword>
<proteinExistence type="inferred from homology"/>
<dbReference type="OrthoDB" id="7051771at2"/>
<evidence type="ECO:0000313" key="10">
    <source>
        <dbReference type="Proteomes" id="UP000422572"/>
    </source>
</evidence>
<evidence type="ECO:0000313" key="9">
    <source>
        <dbReference type="EMBL" id="QGV82062.1"/>
    </source>
</evidence>
<dbReference type="GO" id="GO:0005886">
    <property type="term" value="C:plasma membrane"/>
    <property type="evidence" value="ECO:0007669"/>
    <property type="project" value="UniProtKB-SubCell"/>
</dbReference>
<comment type="similarity">
    <text evidence="2">Belongs to the resistance-nodulation-cell division (RND) (TC 2.A.6) family. MmpL subfamily.</text>
</comment>
<evidence type="ECO:0000256" key="6">
    <source>
        <dbReference type="ARBA" id="ARBA00023136"/>
    </source>
</evidence>
<dbReference type="PANTHER" id="PTHR33406">
    <property type="entry name" value="MEMBRANE PROTEIN MJ1562-RELATED"/>
    <property type="match status" value="1"/>
</dbReference>
<dbReference type="InterPro" id="IPR000731">
    <property type="entry name" value="SSD"/>
</dbReference>
<feature type="transmembrane region" description="Helical" evidence="7">
    <location>
        <begin position="392"/>
        <end position="410"/>
    </location>
</feature>
<dbReference type="EMBL" id="CP034279">
    <property type="protein sequence ID" value="QGV82062.1"/>
    <property type="molecule type" value="Genomic_DNA"/>
</dbReference>
<feature type="transmembrane region" description="Helical" evidence="7">
    <location>
        <begin position="331"/>
        <end position="359"/>
    </location>
</feature>
<sequence>MRSGIVTRRPRLRLLPTDPLGSLAELVLRFPVRTLLLTGCALLVAAVAAVGVAGNLYHGGTTAPGAESARAERALSTSLRSGSPTVTLVATVRGGGSVDGPAAARAGARLAERARGLPKVVEVRSYWTGRPATLRGRDGRSALVLLRVASSEATAHRDVEPLLPRLTGRHGALDVAATGPTPVGLAIERQSRQDLHRTELLAAPLTAAVLVVVFGGVVAAGLALLVGVCAVVGAAAFLGGLSHLTTVSVIALNLTTALGFALAVDFSLFMLARYREERDRFREERDPGEAVHRALVATVCSTGRTVVCSALTVIGSLAALLVFPLDMLRSVAYGGIAVVALSALLAITALPAALLLLGARIDALSVRRRRPWAAPDGGRWYRLAYGVMRRPAAVVLVLGAVLTALVLPFAGARFGTFDDRALPAGSATRQATDTVRRDFDHHALSPVQVALPGLDARADAVALDGYARRLARLEHVTRVETATGTYREGRRVAAAGPGHGYASPAGVWAAVVTGVGPETAEGASVVRAVRAVSSPVPALVGGTQAWLADLGDTIRAGVVPALSLIAVVTLLLLGWCTRSVVLPLKALVLNVLSLSATFGVMVLVFQEGRLSGLLGGFTVTGVTDTVVPVLVLCVAFGLSMDYEVLLLSRTVEEHDAGASTRQAVARAVQRTAGLFTASALVVIVVMSALAASGLLLLKVVGVGLAVAVFVDATVIRLLLAPALMALLGRANWWAPALRPAAQSLVPVKR</sequence>
<feature type="transmembrane region" description="Helical" evidence="7">
    <location>
        <begin position="587"/>
        <end position="605"/>
    </location>
</feature>
<keyword evidence="6 7" id="KW-0472">Membrane</keyword>
<dbReference type="PROSITE" id="PS50156">
    <property type="entry name" value="SSD"/>
    <property type="match status" value="1"/>
</dbReference>
<dbReference type="KEGG" id="sfic:EIZ62_30235"/>
<keyword evidence="10" id="KW-1185">Reference proteome</keyword>
<feature type="transmembrane region" description="Helical" evidence="7">
    <location>
        <begin position="695"/>
        <end position="719"/>
    </location>
</feature>
<gene>
    <name evidence="9" type="ORF">EIZ62_30235</name>
</gene>